<protein>
    <submittedName>
        <fullName evidence="2">Uncharacterized protein</fullName>
    </submittedName>
</protein>
<feature type="non-terminal residue" evidence="2">
    <location>
        <position position="95"/>
    </location>
</feature>
<organism evidence="2">
    <name type="scientific">Arion vulgaris</name>
    <dbReference type="NCBI Taxonomy" id="1028688"/>
    <lineage>
        <taxon>Eukaryota</taxon>
        <taxon>Metazoa</taxon>
        <taxon>Spiralia</taxon>
        <taxon>Lophotrochozoa</taxon>
        <taxon>Mollusca</taxon>
        <taxon>Gastropoda</taxon>
        <taxon>Heterobranchia</taxon>
        <taxon>Euthyneura</taxon>
        <taxon>Panpulmonata</taxon>
        <taxon>Eupulmonata</taxon>
        <taxon>Stylommatophora</taxon>
        <taxon>Helicina</taxon>
        <taxon>Arionoidea</taxon>
        <taxon>Arionidae</taxon>
        <taxon>Arion</taxon>
    </lineage>
</organism>
<dbReference type="AlphaFoldDB" id="A0A0B6ZA75"/>
<evidence type="ECO:0000256" key="1">
    <source>
        <dbReference type="SAM" id="MobiDB-lite"/>
    </source>
</evidence>
<evidence type="ECO:0000313" key="2">
    <source>
        <dbReference type="EMBL" id="CEK65484.1"/>
    </source>
</evidence>
<feature type="region of interest" description="Disordered" evidence="1">
    <location>
        <begin position="25"/>
        <end position="60"/>
    </location>
</feature>
<dbReference type="EMBL" id="HACG01018619">
    <property type="protein sequence ID" value="CEK65484.1"/>
    <property type="molecule type" value="Transcribed_RNA"/>
</dbReference>
<gene>
    <name evidence="2" type="primary">ORF55182</name>
</gene>
<name>A0A0B6ZA75_9EUPU</name>
<sequence length="95" mass="10628">KLAEEKFKRAVDILEKYRHADGAAYSPTQVGSRSPCTEEDILSSPQSCLSNGQKDAESPKKHVTFHDYLNGKENLRQNRGNKGFVFDAYTGVYST</sequence>
<accession>A0A0B6ZA75</accession>
<reference evidence="2" key="1">
    <citation type="submission" date="2014-12" db="EMBL/GenBank/DDBJ databases">
        <title>Insight into the proteome of Arion vulgaris.</title>
        <authorList>
            <person name="Aradska J."/>
            <person name="Bulat T."/>
            <person name="Smidak R."/>
            <person name="Sarate P."/>
            <person name="Gangsoo J."/>
            <person name="Sialana F."/>
            <person name="Bilban M."/>
            <person name="Lubec G."/>
        </authorList>
    </citation>
    <scope>NUCLEOTIDE SEQUENCE</scope>
    <source>
        <tissue evidence="2">Skin</tissue>
    </source>
</reference>
<feature type="compositionally biased region" description="Polar residues" evidence="1">
    <location>
        <begin position="43"/>
        <end position="53"/>
    </location>
</feature>
<feature type="non-terminal residue" evidence="2">
    <location>
        <position position="1"/>
    </location>
</feature>
<proteinExistence type="predicted"/>
<feature type="compositionally biased region" description="Polar residues" evidence="1">
    <location>
        <begin position="26"/>
        <end position="35"/>
    </location>
</feature>